<accession>A0A1Y1V8L1</accession>
<gene>
    <name evidence="1" type="ORF">BCR36DRAFT_584387</name>
</gene>
<dbReference type="AlphaFoldDB" id="A0A1Y1V8L1"/>
<dbReference type="OrthoDB" id="2135342at2759"/>
<dbReference type="EMBL" id="MCFH01000027">
    <property type="protein sequence ID" value="ORX48465.1"/>
    <property type="molecule type" value="Genomic_DNA"/>
</dbReference>
<protein>
    <submittedName>
        <fullName evidence="1">Uncharacterized protein</fullName>
    </submittedName>
</protein>
<sequence length="416" mass="50775">MQDMKDIFENYDYSKDEYYDIIEYSLIPTLLRFNKFSFYKNLNLNWSVNDTVLAYYAIKYKKYSVIQKPFFIDKLFLEGFLKNYPEAVKIIGHHFYYIPEDNCKDFFKRYQDQKHAIYRPSQYSIQFKNKKVYYELLKELLPDYPIYEKYIYGSPALIEHLNRVLNIEKVVNQAEEKKCSLKSPCSSPREDSNYRKEKDMITSHQEINKFYPYLYDYLFLFNSSRDIPKEKILKLTMNSWNCSFVSVILYDVFLPKNDDGRRPKLNQVQQLEYQKCLTNAKRMVNAYTLDDDLLQYRLMVDQNYLALENLYDVYFKILEYDSRTKGHFYRIDLLFHIFFPTIVLLIMNKDIKHLKAYISLLTYKHWIEHTLAFFDYAIEFYTFKPEKFSNQIEKLKRKYSTEYKHYKFALNQYLIK</sequence>
<evidence type="ECO:0000313" key="1">
    <source>
        <dbReference type="EMBL" id="ORX48465.1"/>
    </source>
</evidence>
<evidence type="ECO:0000313" key="2">
    <source>
        <dbReference type="Proteomes" id="UP000193719"/>
    </source>
</evidence>
<reference evidence="1 2" key="2">
    <citation type="submission" date="2016-08" db="EMBL/GenBank/DDBJ databases">
        <title>Pervasive Adenine N6-methylation of Active Genes in Fungi.</title>
        <authorList>
            <consortium name="DOE Joint Genome Institute"/>
            <person name="Mondo S.J."/>
            <person name="Dannebaum R.O."/>
            <person name="Kuo R.C."/>
            <person name="Labutti K."/>
            <person name="Haridas S."/>
            <person name="Kuo A."/>
            <person name="Salamov A."/>
            <person name="Ahrendt S.R."/>
            <person name="Lipzen A."/>
            <person name="Sullivan W."/>
            <person name="Andreopoulos W.B."/>
            <person name="Clum A."/>
            <person name="Lindquist E."/>
            <person name="Daum C."/>
            <person name="Ramamoorthy G.K."/>
            <person name="Gryganskyi A."/>
            <person name="Culley D."/>
            <person name="Magnuson J.K."/>
            <person name="James T.Y."/>
            <person name="O'Malley M.A."/>
            <person name="Stajich J.E."/>
            <person name="Spatafora J.W."/>
            <person name="Visel A."/>
            <person name="Grigoriev I.V."/>
        </authorList>
    </citation>
    <scope>NUCLEOTIDE SEQUENCE [LARGE SCALE GENOMIC DNA]</scope>
    <source>
        <strain evidence="2">finn</strain>
    </source>
</reference>
<dbReference type="Proteomes" id="UP000193719">
    <property type="component" value="Unassembled WGS sequence"/>
</dbReference>
<organism evidence="1 2">
    <name type="scientific">Piromyces finnis</name>
    <dbReference type="NCBI Taxonomy" id="1754191"/>
    <lineage>
        <taxon>Eukaryota</taxon>
        <taxon>Fungi</taxon>
        <taxon>Fungi incertae sedis</taxon>
        <taxon>Chytridiomycota</taxon>
        <taxon>Chytridiomycota incertae sedis</taxon>
        <taxon>Neocallimastigomycetes</taxon>
        <taxon>Neocallimastigales</taxon>
        <taxon>Neocallimastigaceae</taxon>
        <taxon>Piromyces</taxon>
    </lineage>
</organism>
<name>A0A1Y1V8L1_9FUNG</name>
<comment type="caution">
    <text evidence="1">The sequence shown here is derived from an EMBL/GenBank/DDBJ whole genome shotgun (WGS) entry which is preliminary data.</text>
</comment>
<reference evidence="1 2" key="1">
    <citation type="submission" date="2016-08" db="EMBL/GenBank/DDBJ databases">
        <title>Genomes of anaerobic fungi encode conserved fungal cellulosomes for biomass hydrolysis.</title>
        <authorList>
            <consortium name="DOE Joint Genome Institute"/>
            <person name="Haitjema C.H."/>
            <person name="Gilmore S.P."/>
            <person name="Henske J.K."/>
            <person name="Solomon K.V."/>
            <person name="De Groot R."/>
            <person name="Kuo A."/>
            <person name="Mondo S.J."/>
            <person name="Salamov A.A."/>
            <person name="Labutti K."/>
            <person name="Zhao Z."/>
            <person name="Chiniquy J."/>
            <person name="Barry K."/>
            <person name="Brewer H.M."/>
            <person name="Purvine S.O."/>
            <person name="Wright A.T."/>
            <person name="Boxma B."/>
            <person name="Van Alen T."/>
            <person name="Hackstein J.H."/>
            <person name="Baker S.E."/>
            <person name="Grigoriev I.V."/>
            <person name="O'Malley M.A."/>
        </authorList>
    </citation>
    <scope>NUCLEOTIDE SEQUENCE [LARGE SCALE GENOMIC DNA]</scope>
    <source>
        <strain evidence="2">finn</strain>
    </source>
</reference>
<keyword evidence="2" id="KW-1185">Reference proteome</keyword>
<proteinExistence type="predicted"/>